<reference key="1">
    <citation type="submission" date="2009-07" db="EMBL/GenBank/DDBJ databases">
        <authorList>
            <person name="Genoscope - CEA"/>
        </authorList>
    </citation>
    <scope>NUCLEOTIDE SEQUENCE</scope>
    <source>
        <strain>3As</strain>
    </source>
</reference>
<dbReference type="Proteomes" id="UP000002372">
    <property type="component" value="Chromosome"/>
</dbReference>
<evidence type="ECO:0000259" key="2">
    <source>
        <dbReference type="Pfam" id="PF02668"/>
    </source>
</evidence>
<evidence type="ECO:0000313" key="4">
    <source>
        <dbReference type="Proteomes" id="UP000002372"/>
    </source>
</evidence>
<dbReference type="AlphaFoldDB" id="D6CSY4"/>
<dbReference type="GO" id="GO:0016706">
    <property type="term" value="F:2-oxoglutarate-dependent dioxygenase activity"/>
    <property type="evidence" value="ECO:0007669"/>
    <property type="project" value="UniProtKB-ARBA"/>
</dbReference>
<dbReference type="InterPro" id="IPR003819">
    <property type="entry name" value="TauD/TfdA-like"/>
</dbReference>
<dbReference type="eggNOG" id="COG2175">
    <property type="taxonomic scope" value="Bacteria"/>
</dbReference>
<dbReference type="EMBL" id="FP475956">
    <property type="protein sequence ID" value="CAZ88403.1"/>
    <property type="molecule type" value="Genomic_DNA"/>
</dbReference>
<keyword evidence="1" id="KW-0560">Oxidoreductase</keyword>
<organism evidence="3 4">
    <name type="scientific">Thiomonas arsenitoxydans (strain DSM 22701 / CIP 110005 / 3As)</name>
    <dbReference type="NCBI Taxonomy" id="426114"/>
    <lineage>
        <taxon>Bacteria</taxon>
        <taxon>Pseudomonadati</taxon>
        <taxon>Pseudomonadota</taxon>
        <taxon>Betaproteobacteria</taxon>
        <taxon>Burkholderiales</taxon>
        <taxon>Thiomonas</taxon>
    </lineage>
</organism>
<accession>D6CSY4</accession>
<dbReference type="InterPro" id="IPR042098">
    <property type="entry name" value="TauD-like_sf"/>
</dbReference>
<dbReference type="KEGG" id="thi:THI_1730"/>
<evidence type="ECO:0000256" key="1">
    <source>
        <dbReference type="ARBA" id="ARBA00023002"/>
    </source>
</evidence>
<dbReference type="Pfam" id="PF02668">
    <property type="entry name" value="TauD"/>
    <property type="match status" value="1"/>
</dbReference>
<gene>
    <name evidence="3" type="ordered locus">THI_1730</name>
</gene>
<sequence>MSIMLCDAHETKDLTKDLKVVLVEHSHPSAYLEDFRARLANRSHAADSVGQVGADWLNSVLSHDAIKAVRDFTRSCHKTLLLRGIALSTDVSTPRDGFLPDNQCVLDFDLLHFGMLRLMGIRPYAVEYENHGKLVRNVLPVPEASGITSSWGADVDFSWHTDNPNWPFAGQACDVEVRVPNFLAFVAVRNHEGASTDVVCVDQILEQLPDWVITELSRPAYAFGAPASNEGFEGQKRIFPILEHDGLVNRMRFDEGVVEAVDPLSAEALSILRRCLKGTQGEQIVLRPGDFFIFKNTQVLHRRRAFKPLPEGKARWLRRVYAS</sequence>
<dbReference type="SUPFAM" id="SSF51197">
    <property type="entry name" value="Clavaminate synthase-like"/>
    <property type="match status" value="1"/>
</dbReference>
<evidence type="ECO:0000313" key="3">
    <source>
        <dbReference type="EMBL" id="CAZ88403.1"/>
    </source>
</evidence>
<dbReference type="HOGENOM" id="CLU_044078_0_0_4"/>
<feature type="domain" description="TauD/TfdA-like" evidence="2">
    <location>
        <begin position="249"/>
        <end position="321"/>
    </location>
</feature>
<proteinExistence type="predicted"/>
<dbReference type="RefSeq" id="WP_013105731.1">
    <property type="nucleotide sequence ID" value="NC_014145.1"/>
</dbReference>
<dbReference type="Gene3D" id="3.60.130.10">
    <property type="entry name" value="Clavaminate synthase-like"/>
    <property type="match status" value="1"/>
</dbReference>
<reference evidence="4" key="2">
    <citation type="journal article" date="2010" name="PLoS Genet.">
        <title>Structure, function, and evolution of the Thiomonas spp. genome.</title>
        <authorList>
            <person name="Arsene-Ploetze F."/>
            <person name="Koechler S."/>
            <person name="Marchal M."/>
            <person name="Coppee J.Y."/>
            <person name="Chandler M."/>
            <person name="Bonnefoy V."/>
            <person name="Brochier-Armanet C."/>
            <person name="Barakat M."/>
            <person name="Barbe V."/>
            <person name="Battaglia-Brunet F."/>
            <person name="Bruneel O."/>
            <person name="Bryan C.G."/>
            <person name="Cleiss-Arnold J."/>
            <person name="Cruveiller S."/>
            <person name="Erhardt M."/>
            <person name="Heinrich-Salmeron A."/>
            <person name="Hommais F."/>
            <person name="Joulian C."/>
            <person name="Krin E."/>
            <person name="Lieutaud A."/>
            <person name="Lievremont D."/>
            <person name="Michel C."/>
            <person name="Muller D."/>
            <person name="Ortet P."/>
            <person name="Proux C."/>
            <person name="Siguier P."/>
            <person name="Roche D."/>
            <person name="Rouy Z."/>
            <person name="Salvignol G."/>
            <person name="Slyemi D."/>
            <person name="Talla E."/>
            <person name="Weiss S."/>
            <person name="Weissenbach J."/>
            <person name="Medigue C."/>
            <person name="Bertin P.N."/>
        </authorList>
    </citation>
    <scope>NUCLEOTIDE SEQUENCE [LARGE SCALE GENOMIC DNA]</scope>
    <source>
        <strain evidence="4">DSM 22701 / CIP 110005 / 3As</strain>
    </source>
</reference>
<protein>
    <submittedName>
        <fullName evidence="3">Clavaminate synthase</fullName>
    </submittedName>
</protein>
<name>D6CSY4_THIA3</name>